<comment type="caution">
    <text evidence="1">The sequence shown here is derived from an EMBL/GenBank/DDBJ whole genome shotgun (WGS) entry which is preliminary data.</text>
</comment>
<dbReference type="EMBL" id="CAQM01000663">
    <property type="protein sequence ID" value="CCQ63123.1"/>
    <property type="molecule type" value="Genomic_DNA"/>
</dbReference>
<sequence length="49" mass="5471">MGIKTLATLSTGKVFEGAYSYRKLSGKLAKLQRELNRKASVRLTTKKLN</sequence>
<reference evidence="1 2" key="2">
    <citation type="submission" date="2013-09" db="EMBL/GenBank/DDBJ databases">
        <title>Whole genome comparison of six Crocosphaera watsonii strains with differing phenotypes.</title>
        <authorList>
            <person name="Bench S.R."/>
            <person name="Heller P."/>
            <person name="Frank I."/>
            <person name="Arciniega M."/>
            <person name="Shilova I.N."/>
            <person name="Zehr J.P."/>
        </authorList>
    </citation>
    <scope>NUCLEOTIDE SEQUENCE [LARGE SCALE GENOMIC DNA]</scope>
    <source>
        <strain evidence="1 2">WH 0401</strain>
    </source>
</reference>
<organism evidence="1 2">
    <name type="scientific">Crocosphaera watsonii WH 0401</name>
    <dbReference type="NCBI Taxonomy" id="555881"/>
    <lineage>
        <taxon>Bacteria</taxon>
        <taxon>Bacillati</taxon>
        <taxon>Cyanobacteriota</taxon>
        <taxon>Cyanophyceae</taxon>
        <taxon>Oscillatoriophycideae</taxon>
        <taxon>Chroococcales</taxon>
        <taxon>Aphanothecaceae</taxon>
        <taxon>Crocosphaera</taxon>
    </lineage>
</organism>
<protein>
    <submittedName>
        <fullName evidence="1">Transposase, IS605 OrfB</fullName>
    </submittedName>
</protein>
<evidence type="ECO:0000313" key="1">
    <source>
        <dbReference type="EMBL" id="CCQ63123.1"/>
    </source>
</evidence>
<gene>
    <name evidence="1" type="ORF">CWATWH0401_3044</name>
</gene>
<reference evidence="1 2" key="1">
    <citation type="submission" date="2013-01" db="EMBL/GenBank/DDBJ databases">
        <authorList>
            <person name="Bench S."/>
        </authorList>
    </citation>
    <scope>NUCLEOTIDE SEQUENCE [LARGE SCALE GENOMIC DNA]</scope>
    <source>
        <strain evidence="1 2">WH 0401</strain>
    </source>
</reference>
<accession>T2JB79</accession>
<name>T2JB79_CROWT</name>
<evidence type="ECO:0000313" key="2">
    <source>
        <dbReference type="Proteomes" id="UP000018198"/>
    </source>
</evidence>
<dbReference type="AlphaFoldDB" id="T2JB79"/>
<dbReference type="Proteomes" id="UP000018198">
    <property type="component" value="Unassembled WGS sequence"/>
</dbReference>
<proteinExistence type="predicted"/>